<reference evidence="3" key="1">
    <citation type="submission" date="2022-07" db="EMBL/GenBank/DDBJ databases">
        <title>Phylogenomic reconstructions and comparative analyses of Kickxellomycotina fungi.</title>
        <authorList>
            <person name="Reynolds N.K."/>
            <person name="Stajich J.E."/>
            <person name="Barry K."/>
            <person name="Grigoriev I.V."/>
            <person name="Crous P."/>
            <person name="Smith M.E."/>
        </authorList>
    </citation>
    <scope>NUCLEOTIDE SEQUENCE</scope>
    <source>
        <strain evidence="3">NRRL 3115</strain>
    </source>
</reference>
<evidence type="ECO:0008006" key="5">
    <source>
        <dbReference type="Google" id="ProtNLM"/>
    </source>
</evidence>
<feature type="region of interest" description="Disordered" evidence="1">
    <location>
        <begin position="468"/>
        <end position="489"/>
    </location>
</feature>
<feature type="transmembrane region" description="Helical" evidence="2">
    <location>
        <begin position="217"/>
        <end position="236"/>
    </location>
</feature>
<keyword evidence="2" id="KW-1133">Transmembrane helix</keyword>
<name>A0A9W8KWD4_9FUNG</name>
<keyword evidence="2" id="KW-0812">Transmembrane</keyword>
<feature type="transmembrane region" description="Helical" evidence="2">
    <location>
        <begin position="182"/>
        <end position="205"/>
    </location>
</feature>
<feature type="transmembrane region" description="Helical" evidence="2">
    <location>
        <begin position="103"/>
        <end position="121"/>
    </location>
</feature>
<evidence type="ECO:0000313" key="4">
    <source>
        <dbReference type="Proteomes" id="UP001151518"/>
    </source>
</evidence>
<keyword evidence="2" id="KW-0472">Membrane</keyword>
<comment type="caution">
    <text evidence="3">The sequence shown here is derived from an EMBL/GenBank/DDBJ whole genome shotgun (WGS) entry which is preliminary data.</text>
</comment>
<organism evidence="3 4">
    <name type="scientific">Coemansia spiralis</name>
    <dbReference type="NCBI Taxonomy" id="417178"/>
    <lineage>
        <taxon>Eukaryota</taxon>
        <taxon>Fungi</taxon>
        <taxon>Fungi incertae sedis</taxon>
        <taxon>Zoopagomycota</taxon>
        <taxon>Kickxellomycotina</taxon>
        <taxon>Kickxellomycetes</taxon>
        <taxon>Kickxellales</taxon>
        <taxon>Kickxellaceae</taxon>
        <taxon>Coemansia</taxon>
    </lineage>
</organism>
<proteinExistence type="predicted"/>
<sequence>MYYDIGPEEQARVELAAFFGIDSDPIGHRDMAVVIVFSVLLLFGLFANIYVWCNRRYAPLKAKNIPLMTGIYLHSVFFFFGDLTLCGLVHIRGPFFGNCVLMLIWFRSMLGNFSLGALLTIRSFKLYRVFCINKPMYGYKRCIPYIIFVFIIIFIGTVSTAIPRSMTVDYLEGVEFCIFNQHLVTTYCVLLWFVWAVYMLMVWLLRNVRSSFNEFREMAASLALLIICTICNQAMLYRIPRLPTKFHWRVLLLVIDQITANYIWWLIMFKPIVNCMFRHDKYLTYWKQKMIADGLTAQYGVGPVGTEMSSNSHTLVQSQNGHQAPATATIKIVKSEPSYTESTRMAINQLAAFSESRAGHLDTPVNAEWTDVQPIEDPPEKEDVYSHRRSISCAQQAERRKSEPFISTTCTLDGAGNACSHDRCLKYRMLSQRVLSHHDVVDNSPNSRSSSPRSALGILGLEEDIGDDATAAPDRTTASTNCMQRPVARSSEMNRWQYSDTDLSLLSSGCSGGGRRLL</sequence>
<feature type="transmembrane region" description="Helical" evidence="2">
    <location>
        <begin position="248"/>
        <end position="269"/>
    </location>
</feature>
<evidence type="ECO:0000313" key="3">
    <source>
        <dbReference type="EMBL" id="KAJ2676418.1"/>
    </source>
</evidence>
<evidence type="ECO:0000256" key="1">
    <source>
        <dbReference type="SAM" id="MobiDB-lite"/>
    </source>
</evidence>
<evidence type="ECO:0000256" key="2">
    <source>
        <dbReference type="SAM" id="Phobius"/>
    </source>
</evidence>
<feature type="transmembrane region" description="Helical" evidence="2">
    <location>
        <begin position="65"/>
        <end position="91"/>
    </location>
</feature>
<feature type="compositionally biased region" description="Low complexity" evidence="1">
    <location>
        <begin position="468"/>
        <end position="480"/>
    </location>
</feature>
<dbReference type="AlphaFoldDB" id="A0A9W8KWD4"/>
<dbReference type="OrthoDB" id="5540267at2759"/>
<gene>
    <name evidence="3" type="ORF">GGI25_003568</name>
</gene>
<protein>
    <recommendedName>
        <fullName evidence="5">G-protein coupled receptors family 3 profile domain-containing protein</fullName>
    </recommendedName>
</protein>
<dbReference type="EMBL" id="JANBTW010000040">
    <property type="protein sequence ID" value="KAJ2676418.1"/>
    <property type="molecule type" value="Genomic_DNA"/>
</dbReference>
<dbReference type="Proteomes" id="UP001151518">
    <property type="component" value="Unassembled WGS sequence"/>
</dbReference>
<accession>A0A9W8KWD4</accession>
<feature type="transmembrane region" description="Helical" evidence="2">
    <location>
        <begin position="31"/>
        <end position="53"/>
    </location>
</feature>
<feature type="transmembrane region" description="Helical" evidence="2">
    <location>
        <begin position="142"/>
        <end position="162"/>
    </location>
</feature>